<dbReference type="Proteomes" id="UP000254893">
    <property type="component" value="Unassembled WGS sequence"/>
</dbReference>
<dbReference type="PANTHER" id="PTHR12302">
    <property type="entry name" value="EBNA2 BINDING PROTEIN P100"/>
    <property type="match status" value="1"/>
</dbReference>
<reference evidence="5 6" key="1">
    <citation type="submission" date="2018-06" db="EMBL/GenBank/DDBJ databases">
        <authorList>
            <consortium name="Pathogen Informatics"/>
            <person name="Doyle S."/>
        </authorList>
    </citation>
    <scope>NUCLEOTIDE SEQUENCE [LARGE SCALE GENOMIC DNA]</scope>
    <source>
        <strain evidence="5 6">NCTC11388</strain>
    </source>
</reference>
<evidence type="ECO:0000256" key="3">
    <source>
        <dbReference type="ARBA" id="ARBA00022801"/>
    </source>
</evidence>
<proteinExistence type="predicted"/>
<evidence type="ECO:0000256" key="1">
    <source>
        <dbReference type="ARBA" id="ARBA00022722"/>
    </source>
</evidence>
<dbReference type="InterPro" id="IPR016071">
    <property type="entry name" value="Staphylococal_nuclease_OB-fold"/>
</dbReference>
<dbReference type="Pfam" id="PF00565">
    <property type="entry name" value="SNase"/>
    <property type="match status" value="1"/>
</dbReference>
<name>A0A380CF56_SPHSI</name>
<gene>
    <name evidence="5" type="primary">nuc</name>
    <name evidence="5" type="ORF">NCTC11388_02898</name>
</gene>
<organism evidence="5 6">
    <name type="scientific">Sphingobacterium spiritivorum</name>
    <name type="common">Flavobacterium spiritivorum</name>
    <dbReference type="NCBI Taxonomy" id="258"/>
    <lineage>
        <taxon>Bacteria</taxon>
        <taxon>Pseudomonadati</taxon>
        <taxon>Bacteroidota</taxon>
        <taxon>Sphingobacteriia</taxon>
        <taxon>Sphingobacteriales</taxon>
        <taxon>Sphingobacteriaceae</taxon>
        <taxon>Sphingobacterium</taxon>
    </lineage>
</organism>
<protein>
    <submittedName>
        <fullName evidence="5">Thermonuclease</fullName>
        <ecNumber evidence="5">3.1.31.1</ecNumber>
    </submittedName>
</protein>
<dbReference type="EMBL" id="UGYW01000002">
    <property type="protein sequence ID" value="SUJ19667.1"/>
    <property type="molecule type" value="Genomic_DNA"/>
</dbReference>
<evidence type="ECO:0000256" key="2">
    <source>
        <dbReference type="ARBA" id="ARBA00022759"/>
    </source>
</evidence>
<dbReference type="RefSeq" id="WP_115170631.1">
    <property type="nucleotide sequence ID" value="NZ_UGYW01000002.1"/>
</dbReference>
<dbReference type="Gene3D" id="2.40.50.90">
    <property type="match status" value="1"/>
</dbReference>
<sequence length="187" mass="21651">MWLGRLILLITLLTCFCPVHGQKQIRQPVQKNLKGQTFSAKVIRIIDGDSMEVLYEGQPIKIRLSHIDSPELKKSQPYGKAAKKALSDLCYSQYVTVQVEKYDRYGRAIALVVNANKQIVNQQMIIQGMAWHFKRYSKDPLYARLEREARKNKTGLWQDPDAVAPWEWRSVSRYSSGRIKSYSGRFD</sequence>
<keyword evidence="3 5" id="KW-0378">Hydrolase</keyword>
<dbReference type="InterPro" id="IPR035437">
    <property type="entry name" value="SNase_OB-fold_sf"/>
</dbReference>
<dbReference type="AlphaFoldDB" id="A0A380CF56"/>
<dbReference type="SUPFAM" id="SSF50199">
    <property type="entry name" value="Staphylococcal nuclease"/>
    <property type="match status" value="1"/>
</dbReference>
<keyword evidence="2" id="KW-0255">Endonuclease</keyword>
<evidence type="ECO:0000259" key="4">
    <source>
        <dbReference type="PROSITE" id="PS50830"/>
    </source>
</evidence>
<evidence type="ECO:0000313" key="6">
    <source>
        <dbReference type="Proteomes" id="UP000254893"/>
    </source>
</evidence>
<dbReference type="PANTHER" id="PTHR12302:SF3">
    <property type="entry name" value="SERINE_THREONINE-PROTEIN KINASE 31"/>
    <property type="match status" value="1"/>
</dbReference>
<dbReference type="GO" id="GO:1990599">
    <property type="term" value="F:3' overhang single-stranded DNA endodeoxyribonuclease activity"/>
    <property type="evidence" value="ECO:0007669"/>
    <property type="project" value="UniProtKB-EC"/>
</dbReference>
<dbReference type="EC" id="3.1.31.1" evidence="5"/>
<dbReference type="SMART" id="SM00318">
    <property type="entry name" value="SNc"/>
    <property type="match status" value="1"/>
</dbReference>
<evidence type="ECO:0000313" key="5">
    <source>
        <dbReference type="EMBL" id="SUJ19667.1"/>
    </source>
</evidence>
<feature type="domain" description="TNase-like" evidence="4">
    <location>
        <begin position="36"/>
        <end position="159"/>
    </location>
</feature>
<accession>A0A380CF56</accession>
<keyword evidence="1" id="KW-0540">Nuclease</keyword>
<dbReference type="PROSITE" id="PS50830">
    <property type="entry name" value="TNASE_3"/>
    <property type="match status" value="1"/>
</dbReference>